<comment type="caution">
    <text evidence="1">The sequence shown here is derived from an EMBL/GenBank/DDBJ whole genome shotgun (WGS) entry which is preliminary data.</text>
</comment>
<organism evidence="1 2">
    <name type="scientific">Melia azedarach</name>
    <name type="common">Chinaberry tree</name>
    <dbReference type="NCBI Taxonomy" id="155640"/>
    <lineage>
        <taxon>Eukaryota</taxon>
        <taxon>Viridiplantae</taxon>
        <taxon>Streptophyta</taxon>
        <taxon>Embryophyta</taxon>
        <taxon>Tracheophyta</taxon>
        <taxon>Spermatophyta</taxon>
        <taxon>Magnoliopsida</taxon>
        <taxon>eudicotyledons</taxon>
        <taxon>Gunneridae</taxon>
        <taxon>Pentapetalae</taxon>
        <taxon>rosids</taxon>
        <taxon>malvids</taxon>
        <taxon>Sapindales</taxon>
        <taxon>Meliaceae</taxon>
        <taxon>Melia</taxon>
    </lineage>
</organism>
<gene>
    <name evidence="1" type="ORF">OWV82_007894</name>
</gene>
<sequence>MSAYAHQMEREFSAQSLSSRGGSEMGSQYVVESGFYMTTFAAAVFIGGLITVGILLVTLLITLAVMLQACQSRSSGVVEMVKSSDDYSFCKTFALYAELNSLGADDFPAICKSLAIRYIKEGQYARDLNFSMQLAESYFNMLTPSYDGRDVVLMDIDDILTSTPQYASILIERDCIEEAKHLKHMLTLKLFMKLQASGWPVSLLSRKAEGQRNATTELLLSAGFRGWSSLIMRLDNEMQMDSREYLSRQRTIMQKEGFHITGLISSQMEALTCQCLGKRVFMLPNPLYYKFNHDIHSSKTAE</sequence>
<dbReference type="EMBL" id="CM051397">
    <property type="protein sequence ID" value="KAJ4719996.1"/>
    <property type="molecule type" value="Genomic_DNA"/>
</dbReference>
<evidence type="ECO:0000313" key="1">
    <source>
        <dbReference type="EMBL" id="KAJ4719996.1"/>
    </source>
</evidence>
<accession>A0ACC1Y8F2</accession>
<protein>
    <submittedName>
        <fullName evidence="1">Acid phosphatase protein</fullName>
    </submittedName>
</protein>
<evidence type="ECO:0000313" key="2">
    <source>
        <dbReference type="Proteomes" id="UP001164539"/>
    </source>
</evidence>
<keyword evidence="2" id="KW-1185">Reference proteome</keyword>
<dbReference type="Proteomes" id="UP001164539">
    <property type="component" value="Chromosome 4"/>
</dbReference>
<proteinExistence type="predicted"/>
<name>A0ACC1Y8F2_MELAZ</name>
<reference evidence="1 2" key="1">
    <citation type="journal article" date="2023" name="Science">
        <title>Complex scaffold remodeling in plant triterpene biosynthesis.</title>
        <authorList>
            <person name="De La Pena R."/>
            <person name="Hodgson H."/>
            <person name="Liu J.C."/>
            <person name="Stephenson M.J."/>
            <person name="Martin A.C."/>
            <person name="Owen C."/>
            <person name="Harkess A."/>
            <person name="Leebens-Mack J."/>
            <person name="Jimenez L.E."/>
            <person name="Osbourn A."/>
            <person name="Sattely E.S."/>
        </authorList>
    </citation>
    <scope>NUCLEOTIDE SEQUENCE [LARGE SCALE GENOMIC DNA]</scope>
    <source>
        <strain evidence="2">cv. JPN11</strain>
        <tissue evidence="1">Leaf</tissue>
    </source>
</reference>